<keyword evidence="14" id="KW-0812">Transmembrane</keyword>
<evidence type="ECO:0000256" key="13">
    <source>
        <dbReference type="HAMAP-Rule" id="MF_00409"/>
    </source>
</evidence>
<evidence type="ECO:0000256" key="2">
    <source>
        <dbReference type="ARBA" id="ARBA00004870"/>
    </source>
</evidence>
<dbReference type="Proteomes" id="UP001208771">
    <property type="component" value="Unassembled WGS sequence"/>
</dbReference>
<evidence type="ECO:0000313" key="15">
    <source>
        <dbReference type="EMBL" id="MCX8996306.1"/>
    </source>
</evidence>
<dbReference type="Pfam" id="PF02606">
    <property type="entry name" value="LpxK"/>
    <property type="match status" value="1"/>
</dbReference>
<feature type="transmembrane region" description="Helical" evidence="14">
    <location>
        <begin position="12"/>
        <end position="30"/>
    </location>
</feature>
<reference evidence="16" key="1">
    <citation type="submission" date="2022-07" db="EMBL/GenBank/DDBJ databases">
        <title>Ectorhizobium quercum gen.nov., sp. nov.</title>
        <authorList>
            <person name="Ma T."/>
            <person name="Li Y."/>
        </authorList>
    </citation>
    <scope>NUCLEOTIDE SEQUENCE</scope>
    <source>
        <strain evidence="16">BDR2-2</strain>
    </source>
</reference>
<keyword evidence="8 13" id="KW-0547">Nucleotide-binding</keyword>
<keyword evidence="14" id="KW-1133">Transmembrane helix</keyword>
<evidence type="ECO:0000313" key="16">
    <source>
        <dbReference type="EMBL" id="MCX8998655.1"/>
    </source>
</evidence>
<name>A0AAE3N3J9_9HYPH</name>
<evidence type="ECO:0000256" key="5">
    <source>
        <dbReference type="ARBA" id="ARBA00022516"/>
    </source>
</evidence>
<sequence>MMAGTPSFWWKPPGWQALALWPLSLLYGFVSGRRMRRAAGFAASVPVLCVGNFTLGGAGKTPTALALAEAARARGLVPGFLSRGYGGSLGGGVLVDPARHTAALVGDEPLLLARSAVTAVSRKRVDGARLLAGQGVDLIIMDDGFQSARIAIDFALIVADARRGVGNGLGFPAGPLRAPLSIQAAAASALLAVGEGEACASLASDFLACGKPVFSAALEPEPAEDLRGARVLAFAGIADPAKFQRTLEGLGAEVAERRDFADHAPLSDVEIGALLRDAASRGLKLVTTAKDAARLAGRDGLAAELLAATRVVKVKMAFADPQAPQKIVAAAMDAGKARLRAP</sequence>
<evidence type="ECO:0000256" key="1">
    <source>
        <dbReference type="ARBA" id="ARBA00002274"/>
    </source>
</evidence>
<keyword evidence="6 13" id="KW-0441">Lipid A biosynthesis</keyword>
<accession>A0AAE3N3J9</accession>
<keyword evidence="11 13" id="KW-0443">Lipid metabolism</keyword>
<dbReference type="EMBL" id="JANFPI010000001">
    <property type="protein sequence ID" value="MCX8996306.1"/>
    <property type="molecule type" value="Genomic_DNA"/>
</dbReference>
<dbReference type="EMBL" id="JANFPI010000005">
    <property type="protein sequence ID" value="MCX8998655.1"/>
    <property type="molecule type" value="Genomic_DNA"/>
</dbReference>
<keyword evidence="5 13" id="KW-0444">Lipid biosynthesis</keyword>
<dbReference type="InterPro" id="IPR003758">
    <property type="entry name" value="LpxK"/>
</dbReference>
<comment type="function">
    <text evidence="1 13">Transfers the gamma-phosphate of ATP to the 4'-position of a tetraacyldisaccharide 1-phosphate intermediate (termed DS-1-P) to form tetraacyldisaccharide 1,4'-bis-phosphate (lipid IVA).</text>
</comment>
<dbReference type="GO" id="GO:0009244">
    <property type="term" value="P:lipopolysaccharide core region biosynthetic process"/>
    <property type="evidence" value="ECO:0007669"/>
    <property type="project" value="TreeGrafter"/>
</dbReference>
<keyword evidence="17" id="KW-1185">Reference proteome</keyword>
<protein>
    <recommendedName>
        <fullName evidence="4 13">Tetraacyldisaccharide 4'-kinase</fullName>
        <ecNumber evidence="3 13">2.7.1.130</ecNumber>
    </recommendedName>
    <alternativeName>
        <fullName evidence="12 13">Lipid A 4'-kinase</fullName>
    </alternativeName>
</protein>
<evidence type="ECO:0000313" key="17">
    <source>
        <dbReference type="Proteomes" id="UP001208771"/>
    </source>
</evidence>
<comment type="pathway">
    <text evidence="2 13">Glycolipid biosynthesis; lipid IV(A) biosynthesis; lipid IV(A) from (3R)-3-hydroxytetradecanoyl-[acyl-carrier-protein] and UDP-N-acetyl-alpha-D-glucosamine: step 6/6.</text>
</comment>
<keyword evidence="9 13" id="KW-0418">Kinase</keyword>
<evidence type="ECO:0000256" key="14">
    <source>
        <dbReference type="SAM" id="Phobius"/>
    </source>
</evidence>
<dbReference type="NCBIfam" id="TIGR00682">
    <property type="entry name" value="lpxK"/>
    <property type="match status" value="1"/>
</dbReference>
<dbReference type="PANTHER" id="PTHR42724:SF1">
    <property type="entry name" value="TETRAACYLDISACCHARIDE 4'-KINASE, MITOCHONDRIAL-RELATED"/>
    <property type="match status" value="1"/>
</dbReference>
<organism evidence="16 17">
    <name type="scientific">Ectorhizobium quercum</name>
    <dbReference type="NCBI Taxonomy" id="2965071"/>
    <lineage>
        <taxon>Bacteria</taxon>
        <taxon>Pseudomonadati</taxon>
        <taxon>Pseudomonadota</taxon>
        <taxon>Alphaproteobacteria</taxon>
        <taxon>Hyphomicrobiales</taxon>
        <taxon>Rhizobiaceae</taxon>
        <taxon>Ectorhizobium</taxon>
    </lineage>
</organism>
<dbReference type="InterPro" id="IPR027417">
    <property type="entry name" value="P-loop_NTPase"/>
</dbReference>
<keyword evidence="7 13" id="KW-0808">Transferase</keyword>
<dbReference type="EC" id="2.7.1.130" evidence="3 13"/>
<evidence type="ECO:0000256" key="12">
    <source>
        <dbReference type="ARBA" id="ARBA00029757"/>
    </source>
</evidence>
<keyword evidence="14" id="KW-0472">Membrane</keyword>
<evidence type="ECO:0000256" key="3">
    <source>
        <dbReference type="ARBA" id="ARBA00012071"/>
    </source>
</evidence>
<evidence type="ECO:0000256" key="8">
    <source>
        <dbReference type="ARBA" id="ARBA00022741"/>
    </source>
</evidence>
<comment type="similarity">
    <text evidence="13">Belongs to the LpxK family.</text>
</comment>
<dbReference type="GO" id="GO:0009029">
    <property type="term" value="F:lipid-A 4'-kinase activity"/>
    <property type="evidence" value="ECO:0007669"/>
    <property type="project" value="UniProtKB-UniRule"/>
</dbReference>
<evidence type="ECO:0000256" key="6">
    <source>
        <dbReference type="ARBA" id="ARBA00022556"/>
    </source>
</evidence>
<dbReference type="GO" id="GO:0009245">
    <property type="term" value="P:lipid A biosynthetic process"/>
    <property type="evidence" value="ECO:0007669"/>
    <property type="project" value="UniProtKB-UniRule"/>
</dbReference>
<keyword evidence="10 13" id="KW-0067">ATP-binding</keyword>
<proteinExistence type="inferred from homology"/>
<comment type="caution">
    <text evidence="16">The sequence shown here is derived from an EMBL/GenBank/DDBJ whole genome shotgun (WGS) entry which is preliminary data.</text>
</comment>
<dbReference type="GO" id="GO:0005524">
    <property type="term" value="F:ATP binding"/>
    <property type="evidence" value="ECO:0007669"/>
    <property type="project" value="UniProtKB-UniRule"/>
</dbReference>
<evidence type="ECO:0000256" key="10">
    <source>
        <dbReference type="ARBA" id="ARBA00022840"/>
    </source>
</evidence>
<dbReference type="HAMAP" id="MF_00409">
    <property type="entry name" value="LpxK"/>
    <property type="match status" value="1"/>
</dbReference>
<dbReference type="PANTHER" id="PTHR42724">
    <property type="entry name" value="TETRAACYLDISACCHARIDE 4'-KINASE"/>
    <property type="match status" value="1"/>
</dbReference>
<comment type="catalytic activity">
    <reaction evidence="13">
        <text>a lipid A disaccharide + ATP = a lipid IVA + ADP + H(+)</text>
        <dbReference type="Rhea" id="RHEA:67840"/>
        <dbReference type="ChEBI" id="CHEBI:15378"/>
        <dbReference type="ChEBI" id="CHEBI:30616"/>
        <dbReference type="ChEBI" id="CHEBI:176343"/>
        <dbReference type="ChEBI" id="CHEBI:176425"/>
        <dbReference type="ChEBI" id="CHEBI:456216"/>
        <dbReference type="EC" id="2.7.1.130"/>
    </reaction>
</comment>
<dbReference type="RefSeq" id="WP_306410053.1">
    <property type="nucleotide sequence ID" value="NZ_JANFPI010000001.1"/>
</dbReference>
<evidence type="ECO:0000256" key="7">
    <source>
        <dbReference type="ARBA" id="ARBA00022679"/>
    </source>
</evidence>
<dbReference type="AlphaFoldDB" id="A0AAE3N3J9"/>
<evidence type="ECO:0000256" key="9">
    <source>
        <dbReference type="ARBA" id="ARBA00022777"/>
    </source>
</evidence>
<evidence type="ECO:0000256" key="4">
    <source>
        <dbReference type="ARBA" id="ARBA00016436"/>
    </source>
</evidence>
<evidence type="ECO:0000256" key="11">
    <source>
        <dbReference type="ARBA" id="ARBA00023098"/>
    </source>
</evidence>
<gene>
    <name evidence="13 16" type="primary">lpxK</name>
    <name evidence="15" type="ORF">NOF55_04230</name>
    <name evidence="16" type="ORF">NOF55_16195</name>
</gene>
<dbReference type="GO" id="GO:0005886">
    <property type="term" value="C:plasma membrane"/>
    <property type="evidence" value="ECO:0007669"/>
    <property type="project" value="TreeGrafter"/>
</dbReference>
<dbReference type="SUPFAM" id="SSF52540">
    <property type="entry name" value="P-loop containing nucleoside triphosphate hydrolases"/>
    <property type="match status" value="1"/>
</dbReference>
<feature type="binding site" evidence="13">
    <location>
        <begin position="54"/>
        <end position="61"/>
    </location>
    <ligand>
        <name>ATP</name>
        <dbReference type="ChEBI" id="CHEBI:30616"/>
    </ligand>
</feature>